<dbReference type="KEGG" id="ptan:CRYO30217_03527"/>
<reference evidence="1" key="1">
    <citation type="submission" date="2021-04" db="EMBL/GenBank/DDBJ databases">
        <authorList>
            <person name="Rodrigo-Torres L."/>
            <person name="Arahal R. D."/>
            <person name="Lucena T."/>
        </authorList>
    </citation>
    <scope>NUCLEOTIDE SEQUENCE</scope>
    <source>
        <strain evidence="1">AS29M-1</strain>
    </source>
</reference>
<sequence>MRLSVLIIFLLVSSSIFSQKEVLEFQLSKPENGIQVNMLDSSFQVGDVNPFQVLSTGSEPILKVEVFRGNVHYNPMGWYEVSFKKAGPTFIKVFCKNSRGEPYLAMTKPVDVQPLPTPEVFICDVKNDSALNIEHLIKNRKITAKMRTPDQFKYHPAVLSFRFSLGKDTISVKGNEIPFSYKSKLYDLKDGGTFSIYDVKVMLPNKNKNVVIVPKVSVFLINTDQYSVGERRYIGN</sequence>
<name>A0A916JRL3_9FLAO</name>
<evidence type="ECO:0000313" key="2">
    <source>
        <dbReference type="Proteomes" id="UP000683507"/>
    </source>
</evidence>
<accession>A0A916JRL3</accession>
<dbReference type="EMBL" id="OU015584">
    <property type="protein sequence ID" value="CAG5087614.1"/>
    <property type="molecule type" value="Genomic_DNA"/>
</dbReference>
<evidence type="ECO:0000313" key="1">
    <source>
        <dbReference type="EMBL" id="CAG5087614.1"/>
    </source>
</evidence>
<dbReference type="AlphaFoldDB" id="A0A916JRL3"/>
<proteinExistence type="predicted"/>
<protein>
    <submittedName>
        <fullName evidence="1">Uncharacterized protein</fullName>
    </submittedName>
</protein>
<dbReference type="RefSeq" id="WP_258543699.1">
    <property type="nucleotide sequence ID" value="NZ_OU015584.1"/>
</dbReference>
<gene>
    <name evidence="1" type="ORF">CRYO30217_03527</name>
</gene>
<dbReference type="Proteomes" id="UP000683507">
    <property type="component" value="Chromosome"/>
</dbReference>
<keyword evidence="2" id="KW-1185">Reference proteome</keyword>
<organism evidence="1 2">
    <name type="scientific">Parvicella tangerina</name>
    <dbReference type="NCBI Taxonomy" id="2829795"/>
    <lineage>
        <taxon>Bacteria</taxon>
        <taxon>Pseudomonadati</taxon>
        <taxon>Bacteroidota</taxon>
        <taxon>Flavobacteriia</taxon>
        <taxon>Flavobacteriales</taxon>
        <taxon>Parvicellaceae</taxon>
        <taxon>Parvicella</taxon>
    </lineage>
</organism>